<evidence type="ECO:0000256" key="3">
    <source>
        <dbReference type="ARBA" id="ARBA00022829"/>
    </source>
</evidence>
<evidence type="ECO:0000256" key="5">
    <source>
        <dbReference type="SAM" id="MobiDB-lite"/>
    </source>
</evidence>
<dbReference type="GO" id="GO:0051304">
    <property type="term" value="P:chromosome separation"/>
    <property type="evidence" value="ECO:0007669"/>
    <property type="project" value="InterPro"/>
</dbReference>
<dbReference type="InterPro" id="IPR036388">
    <property type="entry name" value="WH-like_DNA-bd_sf"/>
</dbReference>
<reference evidence="6" key="1">
    <citation type="submission" date="2020-05" db="EMBL/GenBank/DDBJ databases">
        <authorList>
            <person name="Chiriac C."/>
            <person name="Salcher M."/>
            <person name="Ghai R."/>
            <person name="Kavagutti S V."/>
        </authorList>
    </citation>
    <scope>NUCLEOTIDE SEQUENCE</scope>
</reference>
<accession>A0A6J7DQ13</accession>
<evidence type="ECO:0000256" key="4">
    <source>
        <dbReference type="ARBA" id="ARBA00023306"/>
    </source>
</evidence>
<dbReference type="GO" id="GO:0051301">
    <property type="term" value="P:cell division"/>
    <property type="evidence" value="ECO:0007669"/>
    <property type="project" value="UniProtKB-KW"/>
</dbReference>
<protein>
    <submittedName>
        <fullName evidence="6">Unannotated protein</fullName>
    </submittedName>
</protein>
<dbReference type="Pfam" id="PF04079">
    <property type="entry name" value="SMC_ScpB"/>
    <property type="match status" value="1"/>
</dbReference>
<sequence>MFDETPEIPEPAPRALDADVVRAIEAIVMVATEPVATEQLAQLLEQPLAVVNELCLGLADAYDQAGHGFQLVKVAGGWRYQTHPELSPYVERFLLDGQRARMSGAALETLAIVAYKQPISRAQVASIRGVDPDGVLRTLAARGYVTQVATDPGPGQAALFGTTPQFLEKLGLNSLSDLPPLAEFVPAAEVVEALEYGLRSPGADPKQLRANTPTLPDVVLE</sequence>
<dbReference type="PIRSF" id="PIRSF019345">
    <property type="entry name" value="ScpB"/>
    <property type="match status" value="1"/>
</dbReference>
<dbReference type="AlphaFoldDB" id="A0A6J7DQ13"/>
<evidence type="ECO:0000256" key="2">
    <source>
        <dbReference type="ARBA" id="ARBA00022618"/>
    </source>
</evidence>
<proteinExistence type="predicted"/>
<organism evidence="6">
    <name type="scientific">freshwater metagenome</name>
    <dbReference type="NCBI Taxonomy" id="449393"/>
    <lineage>
        <taxon>unclassified sequences</taxon>
        <taxon>metagenomes</taxon>
        <taxon>ecological metagenomes</taxon>
    </lineage>
</organism>
<evidence type="ECO:0000313" key="6">
    <source>
        <dbReference type="EMBL" id="CAB4871618.1"/>
    </source>
</evidence>
<dbReference type="EMBL" id="CAFBLP010000015">
    <property type="protein sequence ID" value="CAB4871618.1"/>
    <property type="molecule type" value="Genomic_DNA"/>
</dbReference>
<feature type="region of interest" description="Disordered" evidence="5">
    <location>
        <begin position="202"/>
        <end position="221"/>
    </location>
</feature>
<name>A0A6J7DQ13_9ZZZZ</name>
<keyword evidence="4" id="KW-0131">Cell cycle</keyword>
<dbReference type="InterPro" id="IPR005234">
    <property type="entry name" value="ScpB_csome_segregation"/>
</dbReference>
<keyword evidence="3" id="KW-0159">Chromosome partition</keyword>
<keyword evidence="1" id="KW-0963">Cytoplasm</keyword>
<evidence type="ECO:0000256" key="1">
    <source>
        <dbReference type="ARBA" id="ARBA00022490"/>
    </source>
</evidence>
<dbReference type="PANTHER" id="PTHR34298">
    <property type="entry name" value="SEGREGATION AND CONDENSATION PROTEIN B"/>
    <property type="match status" value="1"/>
</dbReference>
<dbReference type="PANTHER" id="PTHR34298:SF2">
    <property type="entry name" value="SEGREGATION AND CONDENSATION PROTEIN B"/>
    <property type="match status" value="1"/>
</dbReference>
<keyword evidence="2" id="KW-0132">Cell division</keyword>
<gene>
    <name evidence="6" type="ORF">UFOPK3376_00865</name>
</gene>
<dbReference type="NCBIfam" id="TIGR00281">
    <property type="entry name" value="SMC-Scp complex subunit ScpB"/>
    <property type="match status" value="1"/>
</dbReference>
<dbReference type="SUPFAM" id="SSF46785">
    <property type="entry name" value="Winged helix' DNA-binding domain"/>
    <property type="match status" value="2"/>
</dbReference>
<dbReference type="Gene3D" id="1.10.10.10">
    <property type="entry name" value="Winged helix-like DNA-binding domain superfamily/Winged helix DNA-binding domain"/>
    <property type="match status" value="2"/>
</dbReference>
<dbReference type="InterPro" id="IPR036390">
    <property type="entry name" value="WH_DNA-bd_sf"/>
</dbReference>